<dbReference type="InterPro" id="IPR012947">
    <property type="entry name" value="tRNA_SAD"/>
</dbReference>
<dbReference type="FunFam" id="3.30.930.10:FF:000004">
    <property type="entry name" value="Alanine--tRNA ligase"/>
    <property type="match status" value="1"/>
</dbReference>
<evidence type="ECO:0000256" key="4">
    <source>
        <dbReference type="ARBA" id="ARBA00022598"/>
    </source>
</evidence>
<dbReference type="GO" id="GO:0000049">
    <property type="term" value="F:tRNA binding"/>
    <property type="evidence" value="ECO:0007669"/>
    <property type="project" value="UniProtKB-KW"/>
</dbReference>
<sequence length="858" mass="96303">MKTSEIRQSFLDFFHSKNHKVISSSSLVPTNDETLLFTNAGMVQFKDVFLGTEKKNYQRATTSQRCIRAGGKHNDLENVGYTLRHHTFFEMLGNFSFGDYFKEDAIKFAWEFLTEVLKLDKDKLWITVYKDDDEAEEIWKEIIGIDPKRIARLGDEDNFWSMGDTGPCGPCSEIFYDHGDHIDGTPPGAEGDEGDRYIEIWNLVFMQYNRDDDGKMEPLPKPSVDTGMGLERIAAVMQGVNSNYETDIFKDLITASENLLGNKKSTSHKVIADHIRSTVSLISDGVIPENEGRGYVLRRIMRRGIRHGYKIGAKKPFMFNLVKDMVRVMSSAFPDLKDKESDIAELVKTEEIKFFETLEKGIEILEEEISNMSEDIISGDVVFKLHDTFGFPFDLTADIARERELLIDEKRFDECMNQQKETSKASSNFVSKLPAAAGVNETKFLGYDNLESESKVLVIWKDQERVEEADNKEEIFIACDQTPFYAEAGGQVGDKGIFASNSATGNILDCKKQGKVYLHKAIIKKGNIKTGDVIKMSVEKDKRSAIAIHHSSTHLVHAALREVLGDHVQQKGSLVDENKLRFDFSHTKPLSKDEISKIEDIVNKETLSNLEVQTELMKIDDALKSGAMALFGEKYDDEVRVLTMGNNSYSVELCGGTHVSRTGDIGHFIITNQSNVASGIRRIEALAGFQSIEYINNIRETNSSLQSLLNVSSEDMHEKILSLIEENKTLKKKSSNKKSTKSVLLSETYDVEDWKLILEQVEISDTKDLRNLVDEQKKINNKACIFILNHQKNKVAFVCGVTSNLVETISAKDVISQLSEAIDGKGGGRSDFAQGAGETDNIADFVTSVVNTVKSLAK</sequence>
<keyword evidence="8 12" id="KW-0067">ATP-binding</keyword>
<comment type="domain">
    <text evidence="12">Consists of three domains; the N-terminal catalytic domain, the editing domain and the C-terminal C-Ala domain. The editing domain removes incorrectly charged amino acids, while the C-Ala domain, along with tRNA(Ala), serves as a bridge to cooperatively bring together the editing and aminoacylation centers thus stimulating deacylation of misacylated tRNAs.</text>
</comment>
<keyword evidence="6 12" id="KW-0547">Nucleotide-binding</keyword>
<comment type="similarity">
    <text evidence="2 12">Belongs to the class-II aminoacyl-tRNA synthetase family.</text>
</comment>
<dbReference type="Gene3D" id="3.30.980.10">
    <property type="entry name" value="Threonyl-trna Synthetase, Chain A, domain 2"/>
    <property type="match status" value="1"/>
</dbReference>
<dbReference type="EC" id="6.1.1.7" evidence="12"/>
<comment type="function">
    <text evidence="12">Catalyzes the attachment of alanine to tRNA(Ala) in a two-step reaction: alanine is first activated by ATP to form Ala-AMP and then transferred to the acceptor end of tRNA(Ala). Also edits incorrectly charged Ser-tRNA(Ala) and Gly-tRNA(Ala) via its editing domain.</text>
</comment>
<dbReference type="PANTHER" id="PTHR11777:SF9">
    <property type="entry name" value="ALANINE--TRNA LIGASE, CYTOPLASMIC"/>
    <property type="match status" value="1"/>
</dbReference>
<dbReference type="SUPFAM" id="SSF50447">
    <property type="entry name" value="Translation proteins"/>
    <property type="match status" value="1"/>
</dbReference>
<dbReference type="HAMAP" id="MF_00036_B">
    <property type="entry name" value="Ala_tRNA_synth_B"/>
    <property type="match status" value="1"/>
</dbReference>
<keyword evidence="5 12" id="KW-0479">Metal-binding</keyword>
<dbReference type="GO" id="GO:0002161">
    <property type="term" value="F:aminoacyl-tRNA deacylase activity"/>
    <property type="evidence" value="ECO:0007669"/>
    <property type="project" value="TreeGrafter"/>
</dbReference>
<comment type="subcellular location">
    <subcellularLocation>
        <location evidence="1 12">Cytoplasm</location>
    </subcellularLocation>
</comment>
<keyword evidence="12" id="KW-0963">Cytoplasm</keyword>
<dbReference type="FunFam" id="3.30.54.20:FF:000001">
    <property type="entry name" value="Alanine--tRNA ligase"/>
    <property type="match status" value="1"/>
</dbReference>
<comment type="catalytic activity">
    <reaction evidence="12">
        <text>tRNA(Ala) + L-alanine + ATP = L-alanyl-tRNA(Ala) + AMP + diphosphate</text>
        <dbReference type="Rhea" id="RHEA:12540"/>
        <dbReference type="Rhea" id="RHEA-COMP:9657"/>
        <dbReference type="Rhea" id="RHEA-COMP:9923"/>
        <dbReference type="ChEBI" id="CHEBI:30616"/>
        <dbReference type="ChEBI" id="CHEBI:33019"/>
        <dbReference type="ChEBI" id="CHEBI:57972"/>
        <dbReference type="ChEBI" id="CHEBI:78442"/>
        <dbReference type="ChEBI" id="CHEBI:78497"/>
        <dbReference type="ChEBI" id="CHEBI:456215"/>
        <dbReference type="EC" id="6.1.1.7"/>
    </reaction>
</comment>
<dbReference type="InterPro" id="IPR023033">
    <property type="entry name" value="Ala_tRNA_ligase_euk/bac"/>
</dbReference>
<dbReference type="InterPro" id="IPR018164">
    <property type="entry name" value="Ala-tRNA-synth_IIc_N"/>
</dbReference>
<feature type="binding site" evidence="12">
    <location>
        <position position="658"/>
    </location>
    <ligand>
        <name>Zn(2+)</name>
        <dbReference type="ChEBI" id="CHEBI:29105"/>
    </ligand>
</feature>
<dbReference type="InterPro" id="IPR009000">
    <property type="entry name" value="Transl_B-barrel_sf"/>
</dbReference>
<evidence type="ECO:0000256" key="5">
    <source>
        <dbReference type="ARBA" id="ARBA00022723"/>
    </source>
</evidence>
<evidence type="ECO:0000313" key="14">
    <source>
        <dbReference type="EMBL" id="RZO27661.1"/>
    </source>
</evidence>
<dbReference type="FunFam" id="3.10.310.40:FF:000001">
    <property type="entry name" value="Alanine--tRNA ligase"/>
    <property type="match status" value="1"/>
</dbReference>
<evidence type="ECO:0000256" key="1">
    <source>
        <dbReference type="ARBA" id="ARBA00004496"/>
    </source>
</evidence>
<dbReference type="SUPFAM" id="SSF101353">
    <property type="entry name" value="Putative anticodon-binding domain of alanyl-tRNA synthetase (AlaRS)"/>
    <property type="match status" value="1"/>
</dbReference>
<keyword evidence="7 12" id="KW-0862">Zinc</keyword>
<keyword evidence="9 12" id="KW-0694">RNA-binding</keyword>
<evidence type="ECO:0000256" key="8">
    <source>
        <dbReference type="ARBA" id="ARBA00022840"/>
    </source>
</evidence>
<dbReference type="Pfam" id="PF01411">
    <property type="entry name" value="tRNA-synt_2c"/>
    <property type="match status" value="1"/>
</dbReference>
<keyword evidence="11 12" id="KW-0030">Aminoacyl-tRNA synthetase</keyword>
<dbReference type="GO" id="GO:0006419">
    <property type="term" value="P:alanyl-tRNA aminoacylation"/>
    <property type="evidence" value="ECO:0007669"/>
    <property type="project" value="UniProtKB-UniRule"/>
</dbReference>
<dbReference type="NCBIfam" id="TIGR00344">
    <property type="entry name" value="alaS"/>
    <property type="match status" value="1"/>
</dbReference>
<dbReference type="Proteomes" id="UP000315283">
    <property type="component" value="Unassembled WGS sequence"/>
</dbReference>
<evidence type="ECO:0000256" key="3">
    <source>
        <dbReference type="ARBA" id="ARBA00022555"/>
    </source>
</evidence>
<dbReference type="SUPFAM" id="SSF55186">
    <property type="entry name" value="ThrRS/AlaRS common domain"/>
    <property type="match status" value="1"/>
</dbReference>
<dbReference type="InterPro" id="IPR018165">
    <property type="entry name" value="Ala-tRNA-synth_IIc_core"/>
</dbReference>
<dbReference type="GO" id="GO:0005829">
    <property type="term" value="C:cytosol"/>
    <property type="evidence" value="ECO:0007669"/>
    <property type="project" value="TreeGrafter"/>
</dbReference>
<evidence type="ECO:0000256" key="2">
    <source>
        <dbReference type="ARBA" id="ARBA00008226"/>
    </source>
</evidence>
<dbReference type="InterPro" id="IPR002318">
    <property type="entry name" value="Ala-tRNA-lgiase_IIc"/>
</dbReference>
<dbReference type="PROSITE" id="PS50860">
    <property type="entry name" value="AA_TRNA_LIGASE_II_ALA"/>
    <property type="match status" value="1"/>
</dbReference>
<dbReference type="Gene3D" id="2.40.30.130">
    <property type="match status" value="1"/>
</dbReference>
<feature type="binding site" evidence="12">
    <location>
        <position position="550"/>
    </location>
    <ligand>
        <name>Zn(2+)</name>
        <dbReference type="ChEBI" id="CHEBI:29105"/>
    </ligand>
</feature>
<evidence type="ECO:0000256" key="10">
    <source>
        <dbReference type="ARBA" id="ARBA00022917"/>
    </source>
</evidence>
<evidence type="ECO:0000256" key="6">
    <source>
        <dbReference type="ARBA" id="ARBA00022741"/>
    </source>
</evidence>
<dbReference type="InterPro" id="IPR018163">
    <property type="entry name" value="Thr/Ala-tRNA-synth_IIc_edit"/>
</dbReference>
<evidence type="ECO:0000259" key="13">
    <source>
        <dbReference type="PROSITE" id="PS50860"/>
    </source>
</evidence>
<dbReference type="Pfam" id="PF02272">
    <property type="entry name" value="DHHA1"/>
    <property type="match status" value="1"/>
</dbReference>
<keyword evidence="4 12" id="KW-0436">Ligase</keyword>
<dbReference type="AlphaFoldDB" id="A0A520N2G1"/>
<evidence type="ECO:0000313" key="15">
    <source>
        <dbReference type="Proteomes" id="UP000315283"/>
    </source>
</evidence>
<evidence type="ECO:0000256" key="9">
    <source>
        <dbReference type="ARBA" id="ARBA00022884"/>
    </source>
</evidence>
<evidence type="ECO:0000256" key="12">
    <source>
        <dbReference type="HAMAP-Rule" id="MF_00036"/>
    </source>
</evidence>
<dbReference type="Gene3D" id="3.30.54.20">
    <property type="match status" value="1"/>
</dbReference>
<gene>
    <name evidence="12 14" type="primary">alaS</name>
    <name evidence="14" type="ORF">EVA97_03935</name>
</gene>
<protein>
    <recommendedName>
        <fullName evidence="12">Alanine--tRNA ligase</fullName>
        <ecNumber evidence="12">6.1.1.7</ecNumber>
    </recommendedName>
    <alternativeName>
        <fullName evidence="12">Alanyl-tRNA synthetase</fullName>
        <shortName evidence="12">AlaRS</shortName>
    </alternativeName>
</protein>
<dbReference type="GO" id="GO:0045892">
    <property type="term" value="P:negative regulation of DNA-templated transcription"/>
    <property type="evidence" value="ECO:0007669"/>
    <property type="project" value="TreeGrafter"/>
</dbReference>
<dbReference type="FunFam" id="2.40.30.130:FF:000001">
    <property type="entry name" value="Alanine--tRNA ligase"/>
    <property type="match status" value="1"/>
</dbReference>
<keyword evidence="10 12" id="KW-0648">Protein biosynthesis</keyword>
<dbReference type="CDD" id="cd00673">
    <property type="entry name" value="AlaRS_core"/>
    <property type="match status" value="1"/>
</dbReference>
<dbReference type="Pfam" id="PF07973">
    <property type="entry name" value="tRNA_SAD"/>
    <property type="match status" value="1"/>
</dbReference>
<dbReference type="InterPro" id="IPR003156">
    <property type="entry name" value="DHHA1_dom"/>
</dbReference>
<accession>A0A520N2G1</accession>
<name>A0A520N2G1_9GAMM</name>
<feature type="binding site" evidence="12">
    <location>
        <position position="654"/>
    </location>
    <ligand>
        <name>Zn(2+)</name>
        <dbReference type="ChEBI" id="CHEBI:29105"/>
    </ligand>
</feature>
<organism evidence="14 15">
    <name type="scientific">SAR86 cluster bacterium</name>
    <dbReference type="NCBI Taxonomy" id="2030880"/>
    <lineage>
        <taxon>Bacteria</taxon>
        <taxon>Pseudomonadati</taxon>
        <taxon>Pseudomonadota</taxon>
        <taxon>Gammaproteobacteria</taxon>
        <taxon>SAR86 cluster</taxon>
    </lineage>
</organism>
<dbReference type="FunFam" id="3.30.980.10:FF:000004">
    <property type="entry name" value="Alanine--tRNA ligase, cytoplasmic"/>
    <property type="match status" value="1"/>
</dbReference>
<dbReference type="GO" id="GO:0005524">
    <property type="term" value="F:ATP binding"/>
    <property type="evidence" value="ECO:0007669"/>
    <property type="project" value="UniProtKB-UniRule"/>
</dbReference>
<dbReference type="GO" id="GO:0008270">
    <property type="term" value="F:zinc ion binding"/>
    <property type="evidence" value="ECO:0007669"/>
    <property type="project" value="UniProtKB-UniRule"/>
</dbReference>
<feature type="binding site" evidence="12">
    <location>
        <position position="554"/>
    </location>
    <ligand>
        <name>Zn(2+)</name>
        <dbReference type="ChEBI" id="CHEBI:29105"/>
    </ligand>
</feature>
<dbReference type="InterPro" id="IPR045864">
    <property type="entry name" value="aa-tRNA-synth_II/BPL/LPL"/>
</dbReference>
<proteinExistence type="inferred from homology"/>
<dbReference type="InterPro" id="IPR050058">
    <property type="entry name" value="Ala-tRNA_ligase"/>
</dbReference>
<reference evidence="14 15" key="1">
    <citation type="submission" date="2019-02" db="EMBL/GenBank/DDBJ databases">
        <title>Prokaryotic population dynamics and viral predation in marine succession experiment using metagenomics: the confinement effect.</title>
        <authorList>
            <person name="Haro-Moreno J.M."/>
            <person name="Rodriguez-Valera F."/>
            <person name="Lopez-Perez M."/>
        </authorList>
    </citation>
    <scope>NUCLEOTIDE SEQUENCE [LARGE SCALE GENOMIC DNA]</scope>
    <source>
        <strain evidence="14">MED-G164</strain>
    </source>
</reference>
<dbReference type="InterPro" id="IPR018162">
    <property type="entry name" value="Ala-tRNA-ligase_IIc_anticod-bd"/>
</dbReference>
<dbReference type="EMBL" id="SHBJ01000033">
    <property type="protein sequence ID" value="RZO27661.1"/>
    <property type="molecule type" value="Genomic_DNA"/>
</dbReference>
<dbReference type="Gene3D" id="3.10.310.40">
    <property type="match status" value="1"/>
</dbReference>
<dbReference type="PRINTS" id="PR00980">
    <property type="entry name" value="TRNASYNTHALA"/>
</dbReference>
<feature type="domain" description="Alanyl-transfer RNA synthetases family profile" evidence="13">
    <location>
        <begin position="1"/>
        <end position="697"/>
    </location>
</feature>
<comment type="cofactor">
    <cofactor evidence="12">
        <name>Zn(2+)</name>
        <dbReference type="ChEBI" id="CHEBI:29105"/>
    </cofactor>
    <text evidence="12">Binds 1 zinc ion per subunit.</text>
</comment>
<dbReference type="SMART" id="SM00863">
    <property type="entry name" value="tRNA_SAD"/>
    <property type="match status" value="1"/>
</dbReference>
<keyword evidence="3 12" id="KW-0820">tRNA-binding</keyword>
<comment type="caution">
    <text evidence="14">The sequence shown here is derived from an EMBL/GenBank/DDBJ whole genome shotgun (WGS) entry which is preliminary data.</text>
</comment>
<evidence type="ECO:0000256" key="7">
    <source>
        <dbReference type="ARBA" id="ARBA00022833"/>
    </source>
</evidence>
<dbReference type="SUPFAM" id="SSF55681">
    <property type="entry name" value="Class II aaRS and biotin synthetases"/>
    <property type="match status" value="1"/>
</dbReference>
<dbReference type="GO" id="GO:0004813">
    <property type="term" value="F:alanine-tRNA ligase activity"/>
    <property type="evidence" value="ECO:0007669"/>
    <property type="project" value="UniProtKB-UniRule"/>
</dbReference>
<dbReference type="PANTHER" id="PTHR11777">
    <property type="entry name" value="ALANYL-TRNA SYNTHETASE"/>
    <property type="match status" value="1"/>
</dbReference>
<dbReference type="Gene3D" id="3.30.930.10">
    <property type="entry name" value="Bira Bifunctional Protein, Domain 2"/>
    <property type="match status" value="1"/>
</dbReference>
<evidence type="ECO:0000256" key="11">
    <source>
        <dbReference type="ARBA" id="ARBA00023146"/>
    </source>
</evidence>